<protein>
    <submittedName>
        <fullName evidence="5">MBL fold metallo-hydrolase</fullName>
    </submittedName>
</protein>
<feature type="non-terminal residue" evidence="5">
    <location>
        <position position="1"/>
    </location>
</feature>
<sequence length="238" mass="27208">MPVQIFGNRRFSRSVPLELTQLPLIDAVLISHDHYDHLDYGSIKRIKDRVKQFIVPLGVGPHLERWGVDKAKIQEHDWWSEFQYEGLQLACTPARHFSGRGLGDREATLWCSWVIKGRNVSVFFSGDSGYGDHFQAIGQKYGPFDLTFMECGQYDRRWAGIHMLPEESVQAHLDVRGKLMIPIHWGAFTLAMHEWTDPIERVSKAARENKVALAAPQIGQTLVLGAPDYPTSPWWRSV</sequence>
<evidence type="ECO:0000256" key="3">
    <source>
        <dbReference type="ARBA" id="ARBA00048505"/>
    </source>
</evidence>
<comment type="caution">
    <text evidence="5">The sequence shown here is derived from an EMBL/GenBank/DDBJ whole genome shotgun (WGS) entry which is preliminary data.</text>
</comment>
<organism evidence="5 6">
    <name type="scientific">Paenibacillus sepulcri</name>
    <dbReference type="NCBI Taxonomy" id="359917"/>
    <lineage>
        <taxon>Bacteria</taxon>
        <taxon>Bacillati</taxon>
        <taxon>Bacillota</taxon>
        <taxon>Bacilli</taxon>
        <taxon>Bacillales</taxon>
        <taxon>Paenibacillaceae</taxon>
        <taxon>Paenibacillus</taxon>
    </lineage>
</organism>
<dbReference type="Gene3D" id="3.60.15.10">
    <property type="entry name" value="Ribonuclease Z/Hydroxyacylglutathione hydrolase-like"/>
    <property type="match status" value="1"/>
</dbReference>
<accession>A0ABS7CBA1</accession>
<evidence type="ECO:0000256" key="1">
    <source>
        <dbReference type="ARBA" id="ARBA00034221"/>
    </source>
</evidence>
<comment type="catalytic activity">
    <reaction evidence="3">
        <text>3',5'-cyclic UMP + H2O = UMP + H(+)</text>
        <dbReference type="Rhea" id="RHEA:70575"/>
        <dbReference type="ChEBI" id="CHEBI:15377"/>
        <dbReference type="ChEBI" id="CHEBI:15378"/>
        <dbReference type="ChEBI" id="CHEBI:57865"/>
        <dbReference type="ChEBI" id="CHEBI:184387"/>
    </reaction>
    <physiologicalReaction direction="left-to-right" evidence="3">
        <dbReference type="Rhea" id="RHEA:70576"/>
    </physiologicalReaction>
</comment>
<proteinExistence type="predicted"/>
<dbReference type="SUPFAM" id="SSF56281">
    <property type="entry name" value="Metallo-hydrolase/oxidoreductase"/>
    <property type="match status" value="1"/>
</dbReference>
<feature type="domain" description="Metallo-beta-lactamase" evidence="4">
    <location>
        <begin position="13"/>
        <end position="185"/>
    </location>
</feature>
<name>A0ABS7CBA1_9BACL</name>
<keyword evidence="6" id="KW-1185">Reference proteome</keyword>
<dbReference type="Pfam" id="PF12706">
    <property type="entry name" value="Lactamase_B_2"/>
    <property type="match status" value="1"/>
</dbReference>
<evidence type="ECO:0000256" key="2">
    <source>
        <dbReference type="ARBA" id="ARBA00034301"/>
    </source>
</evidence>
<comment type="catalytic activity">
    <reaction evidence="1">
        <text>3',5'-cyclic CMP + H2O = CMP + H(+)</text>
        <dbReference type="Rhea" id="RHEA:72675"/>
        <dbReference type="ChEBI" id="CHEBI:15377"/>
        <dbReference type="ChEBI" id="CHEBI:15378"/>
        <dbReference type="ChEBI" id="CHEBI:58003"/>
        <dbReference type="ChEBI" id="CHEBI:60377"/>
    </reaction>
    <physiologicalReaction direction="left-to-right" evidence="1">
        <dbReference type="Rhea" id="RHEA:72676"/>
    </physiologicalReaction>
</comment>
<dbReference type="PANTHER" id="PTHR15032:SF4">
    <property type="entry name" value="N-ACYL-PHOSPHATIDYLETHANOLAMINE-HYDROLYZING PHOSPHOLIPASE D"/>
    <property type="match status" value="1"/>
</dbReference>
<comment type="function">
    <text evidence="2">Counteracts the endogenous Pycsar antiviral defense system. Phosphodiesterase that enables metal-dependent hydrolysis of host cyclic nucleotide Pycsar defense signals such as cCMP and cUMP.</text>
</comment>
<dbReference type="InterPro" id="IPR036866">
    <property type="entry name" value="RibonucZ/Hydroxyglut_hydro"/>
</dbReference>
<dbReference type="Proteomes" id="UP001519887">
    <property type="component" value="Unassembled WGS sequence"/>
</dbReference>
<dbReference type="InterPro" id="IPR001279">
    <property type="entry name" value="Metallo-B-lactamas"/>
</dbReference>
<evidence type="ECO:0000259" key="4">
    <source>
        <dbReference type="Pfam" id="PF12706"/>
    </source>
</evidence>
<evidence type="ECO:0000313" key="6">
    <source>
        <dbReference type="Proteomes" id="UP001519887"/>
    </source>
</evidence>
<gene>
    <name evidence="5" type="ORF">K0U00_29445</name>
</gene>
<dbReference type="EMBL" id="JAHZIK010001098">
    <property type="protein sequence ID" value="MBW7458174.1"/>
    <property type="molecule type" value="Genomic_DNA"/>
</dbReference>
<evidence type="ECO:0000313" key="5">
    <source>
        <dbReference type="EMBL" id="MBW7458174.1"/>
    </source>
</evidence>
<reference evidence="5 6" key="1">
    <citation type="submission" date="2021-07" db="EMBL/GenBank/DDBJ databases">
        <title>Paenibacillus radiodurans sp. nov., isolated from the southeastern edge of Tengger Desert.</title>
        <authorList>
            <person name="Zhang G."/>
        </authorList>
    </citation>
    <scope>NUCLEOTIDE SEQUENCE [LARGE SCALE GENOMIC DNA]</scope>
    <source>
        <strain evidence="5 6">CCM 7311</strain>
    </source>
</reference>
<dbReference type="PANTHER" id="PTHR15032">
    <property type="entry name" value="N-ACYL-PHOSPHATIDYLETHANOLAMINE-HYDROLYZING PHOSPHOLIPASE D"/>
    <property type="match status" value="1"/>
</dbReference>